<dbReference type="RefSeq" id="WP_015845590.1">
    <property type="nucleotide sequence ID" value="NZ_BTCL01000030.1"/>
</dbReference>
<dbReference type="PROSITE" id="PS51295">
    <property type="entry name" value="CRM"/>
    <property type="match status" value="1"/>
</dbReference>
<dbReference type="NCBIfam" id="TIGR00253">
    <property type="entry name" value="RNA_bind_YhbY"/>
    <property type="match status" value="1"/>
</dbReference>
<evidence type="ECO:0000256" key="2">
    <source>
        <dbReference type="PROSITE-ProRule" id="PRU00626"/>
    </source>
</evidence>
<proteinExistence type="predicted"/>
<dbReference type="SUPFAM" id="SSF75471">
    <property type="entry name" value="YhbY-like"/>
    <property type="match status" value="1"/>
</dbReference>
<name>A0ABQ6NUJ4_9BACL</name>
<dbReference type="Proteomes" id="UP001285921">
    <property type="component" value="Unassembled WGS sequence"/>
</dbReference>
<evidence type="ECO:0000313" key="4">
    <source>
        <dbReference type="EMBL" id="GMK48474.1"/>
    </source>
</evidence>
<dbReference type="EMBL" id="BTCL01000030">
    <property type="protein sequence ID" value="GMK48474.1"/>
    <property type="molecule type" value="Genomic_DNA"/>
</dbReference>
<dbReference type="SMART" id="SM01103">
    <property type="entry name" value="CRS1_YhbY"/>
    <property type="match status" value="1"/>
</dbReference>
<dbReference type="InterPro" id="IPR051925">
    <property type="entry name" value="RNA-binding_domain"/>
</dbReference>
<reference evidence="4 5" key="1">
    <citation type="submission" date="2023-05" db="EMBL/GenBank/DDBJ databases">
        <title>Draft genome of Paenibacillus sp. CCS26.</title>
        <authorList>
            <person name="Akita H."/>
            <person name="Shinto Y."/>
            <person name="Kimura Z."/>
        </authorList>
    </citation>
    <scope>NUCLEOTIDE SEQUENCE [LARGE SCALE GENOMIC DNA]</scope>
    <source>
        <strain evidence="4 5">CCS26</strain>
    </source>
</reference>
<dbReference type="PANTHER" id="PTHR40065">
    <property type="entry name" value="RNA-BINDING PROTEIN YHBY"/>
    <property type="match status" value="1"/>
</dbReference>
<organism evidence="4 5">
    <name type="scientific">Paenibacillus glycanilyticus</name>
    <dbReference type="NCBI Taxonomy" id="126569"/>
    <lineage>
        <taxon>Bacteria</taxon>
        <taxon>Bacillati</taxon>
        <taxon>Bacillota</taxon>
        <taxon>Bacilli</taxon>
        <taxon>Bacillales</taxon>
        <taxon>Paenibacillaceae</taxon>
        <taxon>Paenibacillus</taxon>
    </lineage>
</organism>
<evidence type="ECO:0000259" key="3">
    <source>
        <dbReference type="PROSITE" id="PS51295"/>
    </source>
</evidence>
<dbReference type="Pfam" id="PF01985">
    <property type="entry name" value="CRS1_YhbY"/>
    <property type="match status" value="1"/>
</dbReference>
<dbReference type="InterPro" id="IPR017924">
    <property type="entry name" value="RNA-binding_YhbY"/>
</dbReference>
<keyword evidence="1 2" id="KW-0694">RNA-binding</keyword>
<feature type="domain" description="CRM" evidence="3">
    <location>
        <begin position="1"/>
        <end position="96"/>
    </location>
</feature>
<gene>
    <name evidence="4" type="primary">yqeI</name>
    <name evidence="4" type="ORF">PghCCS26_56040</name>
</gene>
<dbReference type="InterPro" id="IPR001890">
    <property type="entry name" value="RNA-binding_CRM"/>
</dbReference>
<protein>
    <submittedName>
        <fullName evidence="4">RNA-binding protein YqeI</fullName>
    </submittedName>
</protein>
<evidence type="ECO:0000256" key="1">
    <source>
        <dbReference type="ARBA" id="ARBA00022884"/>
    </source>
</evidence>
<keyword evidence="5" id="KW-1185">Reference proteome</keyword>
<dbReference type="Gene3D" id="3.30.110.60">
    <property type="entry name" value="YhbY-like"/>
    <property type="match status" value="1"/>
</dbReference>
<comment type="caution">
    <text evidence="4">The sequence shown here is derived from an EMBL/GenBank/DDBJ whole genome shotgun (WGS) entry which is preliminary data.</text>
</comment>
<accession>A0ABQ6NUJ4</accession>
<dbReference type="PANTHER" id="PTHR40065:SF3">
    <property type="entry name" value="RNA-BINDING PROTEIN YHBY"/>
    <property type="match status" value="1"/>
</dbReference>
<dbReference type="InterPro" id="IPR035920">
    <property type="entry name" value="YhbY-like_sf"/>
</dbReference>
<evidence type="ECO:0000313" key="5">
    <source>
        <dbReference type="Proteomes" id="UP001285921"/>
    </source>
</evidence>
<sequence>MLTGKQKRHLRSLAHHLQPIFQVGKGGTNDQLVRHIEEAIEVRELIKISVLNNCMDDPREIGAEVAEAAGAELVQVIGKTIVLYKQATEEKYRKIELPKAAAK</sequence>